<sequence>MAKDVSHRIDDPREQAALVDCVELMELSVGRIKDSIVALESVIFNPHENAHARLRSVLANYHACLDGLNGSARSTMEPGLNDLIMRLNSENRKVMENLPKDIKTEGVVAEDRRGKYKTFVVQHPNDGETGYVIYVQNEA</sequence>
<reference evidence="2 3" key="1">
    <citation type="submission" date="2024-01" db="EMBL/GenBank/DDBJ databases">
        <authorList>
            <person name="Waweru B."/>
        </authorList>
    </citation>
    <scope>NUCLEOTIDE SEQUENCE [LARGE SCALE GENOMIC DNA]</scope>
</reference>
<accession>A0AAV1SKC3</accession>
<dbReference type="Proteomes" id="UP001314170">
    <property type="component" value="Unassembled WGS sequence"/>
</dbReference>
<dbReference type="InterPro" id="IPR035513">
    <property type="entry name" value="Invertase/methylesterase_inhib"/>
</dbReference>
<dbReference type="GO" id="GO:0004857">
    <property type="term" value="F:enzyme inhibitor activity"/>
    <property type="evidence" value="ECO:0007669"/>
    <property type="project" value="InterPro"/>
</dbReference>
<evidence type="ECO:0000259" key="1">
    <source>
        <dbReference type="Pfam" id="PF04043"/>
    </source>
</evidence>
<keyword evidence="3" id="KW-1185">Reference proteome</keyword>
<comment type="caution">
    <text evidence="2">The sequence shown here is derived from an EMBL/GenBank/DDBJ whole genome shotgun (WGS) entry which is preliminary data.</text>
</comment>
<evidence type="ECO:0000313" key="3">
    <source>
        <dbReference type="Proteomes" id="UP001314170"/>
    </source>
</evidence>
<name>A0AAV1SKC3_9ROSI</name>
<feature type="domain" description="Pectinesterase inhibitor" evidence="1">
    <location>
        <begin position="10"/>
        <end position="79"/>
    </location>
</feature>
<proteinExistence type="predicted"/>
<organism evidence="2 3">
    <name type="scientific">Dovyalis caffra</name>
    <dbReference type="NCBI Taxonomy" id="77055"/>
    <lineage>
        <taxon>Eukaryota</taxon>
        <taxon>Viridiplantae</taxon>
        <taxon>Streptophyta</taxon>
        <taxon>Embryophyta</taxon>
        <taxon>Tracheophyta</taxon>
        <taxon>Spermatophyta</taxon>
        <taxon>Magnoliopsida</taxon>
        <taxon>eudicotyledons</taxon>
        <taxon>Gunneridae</taxon>
        <taxon>Pentapetalae</taxon>
        <taxon>rosids</taxon>
        <taxon>fabids</taxon>
        <taxon>Malpighiales</taxon>
        <taxon>Salicaceae</taxon>
        <taxon>Flacourtieae</taxon>
        <taxon>Dovyalis</taxon>
    </lineage>
</organism>
<protein>
    <recommendedName>
        <fullName evidence="1">Pectinesterase inhibitor domain-containing protein</fullName>
    </recommendedName>
</protein>
<dbReference type="Pfam" id="PF04043">
    <property type="entry name" value="PMEI"/>
    <property type="match status" value="1"/>
</dbReference>
<dbReference type="Gene3D" id="1.20.140.40">
    <property type="entry name" value="Invertase/pectin methylesterase inhibitor family protein"/>
    <property type="match status" value="1"/>
</dbReference>
<dbReference type="SUPFAM" id="SSF101148">
    <property type="entry name" value="Plant invertase/pectin methylesterase inhibitor"/>
    <property type="match status" value="1"/>
</dbReference>
<dbReference type="EMBL" id="CAWUPB010001184">
    <property type="protein sequence ID" value="CAK7351021.1"/>
    <property type="molecule type" value="Genomic_DNA"/>
</dbReference>
<evidence type="ECO:0000313" key="2">
    <source>
        <dbReference type="EMBL" id="CAK7351021.1"/>
    </source>
</evidence>
<dbReference type="AlphaFoldDB" id="A0AAV1SKC3"/>
<dbReference type="InterPro" id="IPR006501">
    <property type="entry name" value="Pectinesterase_inhib_dom"/>
</dbReference>
<gene>
    <name evidence="2" type="ORF">DCAF_LOCUS23645</name>
</gene>